<feature type="domain" description="UspA" evidence="2">
    <location>
        <begin position="9"/>
        <end position="56"/>
    </location>
</feature>
<dbReference type="InterPro" id="IPR014729">
    <property type="entry name" value="Rossmann-like_a/b/a_fold"/>
</dbReference>
<dbReference type="PANTHER" id="PTHR31964">
    <property type="entry name" value="ADENINE NUCLEOTIDE ALPHA HYDROLASES-LIKE SUPERFAMILY PROTEIN"/>
    <property type="match status" value="1"/>
</dbReference>
<dbReference type="InterPro" id="IPR006015">
    <property type="entry name" value="Universal_stress_UspA"/>
</dbReference>
<keyword evidence="4" id="KW-1185">Reference proteome</keyword>
<dbReference type="CDD" id="cd23659">
    <property type="entry name" value="USP_At3g01520-like"/>
    <property type="match status" value="1"/>
</dbReference>
<evidence type="ECO:0000313" key="3">
    <source>
        <dbReference type="EMBL" id="GBG63928.1"/>
    </source>
</evidence>
<accession>A0A388K1K7</accession>
<evidence type="ECO:0000313" key="4">
    <source>
        <dbReference type="Proteomes" id="UP000265515"/>
    </source>
</evidence>
<dbReference type="STRING" id="69332.A0A388K1K7"/>
<feature type="domain" description="UspA" evidence="2">
    <location>
        <begin position="93"/>
        <end position="176"/>
    </location>
</feature>
<dbReference type="OrthoDB" id="843225at2759"/>
<dbReference type="AlphaFoldDB" id="A0A388K1K7"/>
<organism evidence="3 4">
    <name type="scientific">Chara braunii</name>
    <name type="common">Braun's stonewort</name>
    <dbReference type="NCBI Taxonomy" id="69332"/>
    <lineage>
        <taxon>Eukaryota</taxon>
        <taxon>Viridiplantae</taxon>
        <taxon>Streptophyta</taxon>
        <taxon>Charophyceae</taxon>
        <taxon>Charales</taxon>
        <taxon>Characeae</taxon>
        <taxon>Chara</taxon>
    </lineage>
</organism>
<evidence type="ECO:0000256" key="1">
    <source>
        <dbReference type="SAM" id="MobiDB-lite"/>
    </source>
</evidence>
<dbReference type="Gramene" id="GBG63928">
    <property type="protein sequence ID" value="GBG63928"/>
    <property type="gene ID" value="CBR_g39932"/>
</dbReference>
<proteinExistence type="predicted"/>
<dbReference type="Pfam" id="PF00582">
    <property type="entry name" value="Usp"/>
    <property type="match status" value="2"/>
</dbReference>
<name>A0A388K1K7_CHABU</name>
<dbReference type="Gene3D" id="3.40.50.620">
    <property type="entry name" value="HUPs"/>
    <property type="match status" value="1"/>
</dbReference>
<feature type="region of interest" description="Disordered" evidence="1">
    <location>
        <begin position="181"/>
        <end position="204"/>
    </location>
</feature>
<protein>
    <recommendedName>
        <fullName evidence="2">UspA domain-containing protein</fullName>
    </recommendedName>
</protein>
<dbReference type="Proteomes" id="UP000265515">
    <property type="component" value="Unassembled WGS sequence"/>
</dbReference>
<dbReference type="SUPFAM" id="SSF52402">
    <property type="entry name" value="Adenine nucleotide alpha hydrolases-like"/>
    <property type="match status" value="1"/>
</dbReference>
<dbReference type="PRINTS" id="PR01438">
    <property type="entry name" value="UNVRSLSTRESS"/>
</dbReference>
<reference evidence="3 4" key="1">
    <citation type="journal article" date="2018" name="Cell">
        <title>The Chara Genome: Secondary Complexity and Implications for Plant Terrestrialization.</title>
        <authorList>
            <person name="Nishiyama T."/>
            <person name="Sakayama H."/>
            <person name="Vries J.D."/>
            <person name="Buschmann H."/>
            <person name="Saint-Marcoux D."/>
            <person name="Ullrich K.K."/>
            <person name="Haas F.B."/>
            <person name="Vanderstraeten L."/>
            <person name="Becker D."/>
            <person name="Lang D."/>
            <person name="Vosolsobe S."/>
            <person name="Rombauts S."/>
            <person name="Wilhelmsson P.K.I."/>
            <person name="Janitza P."/>
            <person name="Kern R."/>
            <person name="Heyl A."/>
            <person name="Rumpler F."/>
            <person name="Villalobos L.I.A.C."/>
            <person name="Clay J.M."/>
            <person name="Skokan R."/>
            <person name="Toyoda A."/>
            <person name="Suzuki Y."/>
            <person name="Kagoshima H."/>
            <person name="Schijlen E."/>
            <person name="Tajeshwar N."/>
            <person name="Catarino B."/>
            <person name="Hetherington A.J."/>
            <person name="Saltykova A."/>
            <person name="Bonnot C."/>
            <person name="Breuninger H."/>
            <person name="Symeonidi A."/>
            <person name="Radhakrishnan G.V."/>
            <person name="Van Nieuwerburgh F."/>
            <person name="Deforce D."/>
            <person name="Chang C."/>
            <person name="Karol K.G."/>
            <person name="Hedrich R."/>
            <person name="Ulvskov P."/>
            <person name="Glockner G."/>
            <person name="Delwiche C.F."/>
            <person name="Petrasek J."/>
            <person name="Van de Peer Y."/>
            <person name="Friml J."/>
            <person name="Beilby M."/>
            <person name="Dolan L."/>
            <person name="Kohara Y."/>
            <person name="Sugano S."/>
            <person name="Fujiyama A."/>
            <person name="Delaux P.-M."/>
            <person name="Quint M."/>
            <person name="TheiBen G."/>
            <person name="Hagemann M."/>
            <person name="Harholt J."/>
            <person name="Dunand C."/>
            <person name="Zachgo S."/>
            <person name="Langdale J."/>
            <person name="Maumus F."/>
            <person name="Straeten D.V.D."/>
            <person name="Gould S.B."/>
            <person name="Rensing S.A."/>
        </authorList>
    </citation>
    <scope>NUCLEOTIDE SEQUENCE [LARGE SCALE GENOMIC DNA]</scope>
    <source>
        <strain evidence="3 4">S276</strain>
    </source>
</reference>
<dbReference type="InterPro" id="IPR006016">
    <property type="entry name" value="UspA"/>
</dbReference>
<comment type="caution">
    <text evidence="3">The sequence shown here is derived from an EMBL/GenBank/DDBJ whole genome shotgun (WGS) entry which is preliminary data.</text>
</comment>
<evidence type="ECO:0000259" key="2">
    <source>
        <dbReference type="Pfam" id="PF00582"/>
    </source>
</evidence>
<dbReference type="PANTHER" id="PTHR31964:SF140">
    <property type="entry name" value="UNIVERSAL STRESS PROTEIN FAMILY PROTEIN"/>
    <property type="match status" value="1"/>
</dbReference>
<dbReference type="OMA" id="SCEMHIT"/>
<dbReference type="EMBL" id="BFEA01000044">
    <property type="protein sequence ID" value="GBG63928.1"/>
    <property type="molecule type" value="Genomic_DNA"/>
</dbReference>
<gene>
    <name evidence="3" type="ORF">CBR_g39932</name>
</gene>
<sequence length="204" mass="22299">MQPLLDTPRNILIAVDESKGAELAFRWAVDCFIRPDDKIFLIHVRRSPWDQQGAPATGVKSSSGSVGLLPACIDFSMAMTMRFSPELAKKFDENSKTQADLTMEKYMALAAESQLQCAGNILEGDERDVICKEVLRVCADILIVGCRGLNPLQKAFLGSVSDYCARHSACPVVIVKPASKTRGANGEDEEPGGSFQVKEQEDMD</sequence>